<name>A0A1Y5N6F6_9BACT</name>
<gene>
    <name evidence="2" type="ORF">B9N60_09845</name>
</gene>
<protein>
    <recommendedName>
        <fullName evidence="1">Phage tail collar domain-containing protein</fullName>
    </recommendedName>
</protein>
<accession>A0A1Y5N6F6</accession>
<feature type="domain" description="Phage tail collar" evidence="1">
    <location>
        <begin position="344"/>
        <end position="392"/>
    </location>
</feature>
<reference evidence="2 3" key="1">
    <citation type="submission" date="2017-04" db="EMBL/GenBank/DDBJ databases">
        <title>Complete genome of Campylobacter concisus ATCC 33237T and draft genomes for an additional eight well characterized C. concisus strains.</title>
        <authorList>
            <person name="Cornelius A.J."/>
            <person name="Miller W.G."/>
            <person name="Lastovica A.J."/>
            <person name="On S.L."/>
            <person name="French N.P."/>
            <person name="Vandenberg O."/>
            <person name="Biggs P.J."/>
        </authorList>
    </citation>
    <scope>NUCLEOTIDE SEQUENCE [LARGE SCALE GENOMIC DNA]</scope>
    <source>
        <strain evidence="2 3">Lasto127.99</strain>
    </source>
</reference>
<dbReference type="Proteomes" id="UP000195893">
    <property type="component" value="Unassembled WGS sequence"/>
</dbReference>
<dbReference type="Gene3D" id="3.90.1340.10">
    <property type="entry name" value="Phage tail collar domain"/>
    <property type="match status" value="1"/>
</dbReference>
<dbReference type="InterPro" id="IPR037053">
    <property type="entry name" value="Phage_tail_collar_dom_sf"/>
</dbReference>
<proteinExistence type="predicted"/>
<dbReference type="InterPro" id="IPR011083">
    <property type="entry name" value="Phage_tail_collar_dom"/>
</dbReference>
<sequence length="489" mass="52989">MVTIEELKLGNRTLEALKFLLSQITELETAISQINISEIKDANTLTKQQIVTLQDVKAAVESINTELSSKKTDFDEKKQNFDTNLSTFRNDKADFDEKKADFDSKNNTALSNFAFIASNVEKINKTSDLLAEAKSILEQIKPVEQRAQTALETLANSQSKFAELDALKATLLELKRSLENISTTGLINDTSASVTTTYSSVKIDSLLVAKLDASEKNNYVSLENGKIKSELLPDINAITLNGKSDDVFELKAESTRKYTTLSQNINTLENSLNSGLNNLSNSLKDKIASNLKGVANGLATLDNSGKVPNSQLPKIDAYTKAESDDKFALKTELQKAIPVGSYLLYSSNSNTPDGFLRCDGSALDKNTYSALFEVIGYTYGKSGDKFLLPNFSDGKFMRGTGGNAAALGTAQQDAIRNIQGEFRIGDGTGIYTTSSSASGAFTKGNTRYSALPLTGGSESYSALFSASRVVPTANENRPLNMAVNVLIKY</sequence>
<dbReference type="Gene3D" id="1.10.287.2610">
    <property type="match status" value="1"/>
</dbReference>
<dbReference type="RefSeq" id="WP_087582228.1">
    <property type="nucleotide sequence ID" value="NZ_NDYQ01000020.1"/>
</dbReference>
<evidence type="ECO:0000259" key="1">
    <source>
        <dbReference type="Pfam" id="PF07484"/>
    </source>
</evidence>
<dbReference type="Pfam" id="PF07484">
    <property type="entry name" value="Collar"/>
    <property type="match status" value="1"/>
</dbReference>
<dbReference type="AlphaFoldDB" id="A0A1Y5N6F6"/>
<dbReference type="SUPFAM" id="SSF88874">
    <property type="entry name" value="Receptor-binding domain of short tail fibre protein gp12"/>
    <property type="match status" value="1"/>
</dbReference>
<evidence type="ECO:0000313" key="3">
    <source>
        <dbReference type="Proteomes" id="UP000195893"/>
    </source>
</evidence>
<dbReference type="EMBL" id="NDYQ01000020">
    <property type="protein sequence ID" value="OUT16099.1"/>
    <property type="molecule type" value="Genomic_DNA"/>
</dbReference>
<evidence type="ECO:0000313" key="2">
    <source>
        <dbReference type="EMBL" id="OUT16099.1"/>
    </source>
</evidence>
<organism evidence="2 3">
    <name type="scientific">Campylobacter concisus</name>
    <dbReference type="NCBI Taxonomy" id="199"/>
    <lineage>
        <taxon>Bacteria</taxon>
        <taxon>Pseudomonadati</taxon>
        <taxon>Campylobacterota</taxon>
        <taxon>Epsilonproteobacteria</taxon>
        <taxon>Campylobacterales</taxon>
        <taxon>Campylobacteraceae</taxon>
        <taxon>Campylobacter</taxon>
    </lineage>
</organism>
<comment type="caution">
    <text evidence="2">The sequence shown here is derived from an EMBL/GenBank/DDBJ whole genome shotgun (WGS) entry which is preliminary data.</text>
</comment>